<feature type="transmembrane region" description="Helical" evidence="1">
    <location>
        <begin position="7"/>
        <end position="28"/>
    </location>
</feature>
<sequence>MPKLLRNVLAVVGGVVVGSAVNMAIVTVGPSLVPPPAGVDVTTAEGFAAGIHLFEPKHFLAPFLAHALGTFAGALVAYLVAIGRKAVPAWVVGGFFLLGGIAAAYMIPAPAWFIALDLLAAYLPIAWLAIRVGRVMLR</sequence>
<accession>A0A0A0F8R8</accession>
<organism evidence="2 3">
    <name type="scientific">Lysobacter arseniciresistens ZS79</name>
    <dbReference type="NCBI Taxonomy" id="913325"/>
    <lineage>
        <taxon>Bacteria</taxon>
        <taxon>Pseudomonadati</taxon>
        <taxon>Pseudomonadota</taxon>
        <taxon>Gammaproteobacteria</taxon>
        <taxon>Lysobacterales</taxon>
        <taxon>Lysobacteraceae</taxon>
        <taxon>Novilysobacter</taxon>
    </lineage>
</organism>
<feature type="transmembrane region" description="Helical" evidence="1">
    <location>
        <begin position="111"/>
        <end position="130"/>
    </location>
</feature>
<keyword evidence="1" id="KW-0472">Membrane</keyword>
<reference evidence="2 3" key="1">
    <citation type="journal article" date="2015" name="Stand. Genomic Sci.">
        <title>Genomic information of the arsenic-resistant bacterium Lysobacter arseniciresistens type strain ZS79(T) and comparison of Lysobacter draft genomes.</title>
        <authorList>
            <person name="Liu L."/>
            <person name="Zhang S."/>
            <person name="Luo M."/>
            <person name="Wang G."/>
        </authorList>
    </citation>
    <scope>NUCLEOTIDE SEQUENCE [LARGE SCALE GENOMIC DNA]</scope>
    <source>
        <strain evidence="2 3">ZS79</strain>
    </source>
</reference>
<proteinExistence type="predicted"/>
<dbReference type="STRING" id="913325.N799_01075"/>
<feature type="transmembrane region" description="Helical" evidence="1">
    <location>
        <begin position="59"/>
        <end position="80"/>
    </location>
</feature>
<feature type="transmembrane region" description="Helical" evidence="1">
    <location>
        <begin position="87"/>
        <end position="105"/>
    </location>
</feature>
<dbReference type="AlphaFoldDB" id="A0A0A0F8R8"/>
<name>A0A0A0F8R8_9GAMM</name>
<evidence type="ECO:0000256" key="1">
    <source>
        <dbReference type="SAM" id="Phobius"/>
    </source>
</evidence>
<gene>
    <name evidence="2" type="ORF">N799_01075</name>
</gene>
<comment type="caution">
    <text evidence="2">The sequence shown here is derived from an EMBL/GenBank/DDBJ whole genome shotgun (WGS) entry which is preliminary data.</text>
</comment>
<evidence type="ECO:0000313" key="2">
    <source>
        <dbReference type="EMBL" id="KGM57787.1"/>
    </source>
</evidence>
<evidence type="ECO:0000313" key="3">
    <source>
        <dbReference type="Proteomes" id="UP000029989"/>
    </source>
</evidence>
<protein>
    <submittedName>
        <fullName evidence="2">Signal peptide protein</fullName>
    </submittedName>
</protein>
<dbReference type="EMBL" id="AVPT01000001">
    <property type="protein sequence ID" value="KGM57787.1"/>
    <property type="molecule type" value="Genomic_DNA"/>
</dbReference>
<keyword evidence="1" id="KW-1133">Transmembrane helix</keyword>
<dbReference type="Proteomes" id="UP000029989">
    <property type="component" value="Unassembled WGS sequence"/>
</dbReference>
<keyword evidence="1" id="KW-0812">Transmembrane</keyword>
<dbReference type="OrthoDB" id="6025129at2"/>
<keyword evidence="3" id="KW-1185">Reference proteome</keyword>
<dbReference type="eggNOG" id="ENOG503273Z">
    <property type="taxonomic scope" value="Bacteria"/>
</dbReference>
<dbReference type="RefSeq" id="WP_036206476.1">
    <property type="nucleotide sequence ID" value="NZ_AVPT01000001.1"/>
</dbReference>